<dbReference type="Pfam" id="PF04438">
    <property type="entry name" value="zf-HIT"/>
    <property type="match status" value="1"/>
</dbReference>
<evidence type="ECO:0000313" key="4">
    <source>
        <dbReference type="EMBL" id="CAD9234075.1"/>
    </source>
</evidence>
<accession>A0A7S1XFB9</accession>
<evidence type="ECO:0000256" key="1">
    <source>
        <dbReference type="PROSITE-ProRule" id="PRU00453"/>
    </source>
</evidence>
<dbReference type="PANTHER" id="PTHR15555">
    <property type="entry name" value="ZINC FINGER HIT DOMAIN CONTAINING PROTEIN 2 PROTEIN FON -RELATED"/>
    <property type="match status" value="1"/>
</dbReference>
<dbReference type="PROSITE" id="PS51083">
    <property type="entry name" value="ZF_HIT"/>
    <property type="match status" value="1"/>
</dbReference>
<dbReference type="InterPro" id="IPR039646">
    <property type="entry name" value="ZNHIT2"/>
</dbReference>
<organism evidence="4">
    <name type="scientific">Compsopogon caeruleus</name>
    <dbReference type="NCBI Taxonomy" id="31354"/>
    <lineage>
        <taxon>Eukaryota</taxon>
        <taxon>Rhodophyta</taxon>
        <taxon>Compsopogonophyceae</taxon>
        <taxon>Compsopogonales</taxon>
        <taxon>Compsopogonaceae</taxon>
        <taxon>Compsopogon</taxon>
    </lineage>
</organism>
<sequence>MVCKVCQEDSSPRSTTVYPRYRCPRCNVPYCSIGCFEAHSESCFSRFRQRQELDKLATTAALSPSPLSEISQKRLAETLWTLYRDETDDILAERADEDGASIDLEPLHIAIRTGQAAELVELWTPWWTEPHWIQEICDKDKESTDSSPGKATSAGARTRPSPARIRSASPVLGFHVVNVLYGYCAVLRHFNGEWESDPADFAEEVSAVAEVLAEDPRMTMSSMSIALRSGMERLLSRAELNGATPAFAEVVVRDVSQVLHSRTNLVRALDDLAHAFSAAKRIVTSSSQKDTLARIRKKCEFLLEWSASLGNTKLGMLQNATQLFAEQCVQLIEGEEGALRGM</sequence>
<dbReference type="InterPro" id="IPR007529">
    <property type="entry name" value="Znf_HIT"/>
</dbReference>
<dbReference type="EMBL" id="HBGH01011095">
    <property type="protein sequence ID" value="CAD9234075.1"/>
    <property type="molecule type" value="Transcribed_RNA"/>
</dbReference>
<dbReference type="GO" id="GO:0008270">
    <property type="term" value="F:zinc ion binding"/>
    <property type="evidence" value="ECO:0007669"/>
    <property type="project" value="UniProtKB-UniRule"/>
</dbReference>
<keyword evidence="1" id="KW-0863">Zinc-finger</keyword>
<dbReference type="AlphaFoldDB" id="A0A7S1XFB9"/>
<dbReference type="PANTHER" id="PTHR15555:SF0">
    <property type="entry name" value="ZINC FINGER HIT DOMAIN-CONTAINING PROTEIN 2"/>
    <property type="match status" value="1"/>
</dbReference>
<feature type="region of interest" description="Disordered" evidence="2">
    <location>
        <begin position="140"/>
        <end position="162"/>
    </location>
</feature>
<evidence type="ECO:0000259" key="3">
    <source>
        <dbReference type="PROSITE" id="PS51083"/>
    </source>
</evidence>
<dbReference type="Gene3D" id="3.30.60.190">
    <property type="match status" value="1"/>
</dbReference>
<dbReference type="SUPFAM" id="SSF144232">
    <property type="entry name" value="HIT/MYND zinc finger-like"/>
    <property type="match status" value="1"/>
</dbReference>
<dbReference type="CDD" id="cd23024">
    <property type="entry name" value="zf-HIT_ZNHIT2-3"/>
    <property type="match status" value="1"/>
</dbReference>
<name>A0A7S1XFB9_9RHOD</name>
<evidence type="ECO:0000256" key="2">
    <source>
        <dbReference type="SAM" id="MobiDB-lite"/>
    </source>
</evidence>
<gene>
    <name evidence="4" type="ORF">CCAE0312_LOCUS6163</name>
</gene>
<feature type="domain" description="HIT-type" evidence="3">
    <location>
        <begin position="3"/>
        <end position="43"/>
    </location>
</feature>
<keyword evidence="1" id="KW-0862">Zinc</keyword>
<keyword evidence="1" id="KW-0479">Metal-binding</keyword>
<protein>
    <recommendedName>
        <fullName evidence="3">HIT-type domain-containing protein</fullName>
    </recommendedName>
</protein>
<reference evidence="4" key="1">
    <citation type="submission" date="2021-01" db="EMBL/GenBank/DDBJ databases">
        <authorList>
            <person name="Corre E."/>
            <person name="Pelletier E."/>
            <person name="Niang G."/>
            <person name="Scheremetjew M."/>
            <person name="Finn R."/>
            <person name="Kale V."/>
            <person name="Holt S."/>
            <person name="Cochrane G."/>
            <person name="Meng A."/>
            <person name="Brown T."/>
            <person name="Cohen L."/>
        </authorList>
    </citation>
    <scope>NUCLEOTIDE SEQUENCE</scope>
    <source>
        <strain evidence="4">SAG 36.94</strain>
    </source>
</reference>
<proteinExistence type="predicted"/>